<evidence type="ECO:0000256" key="8">
    <source>
        <dbReference type="ARBA" id="ARBA00022729"/>
    </source>
</evidence>
<keyword evidence="9" id="KW-0677">Repeat</keyword>
<comment type="catalytic activity">
    <reaction evidence="18">
        <text>L-seryl-[protein] + ATP = O-phospho-L-seryl-[protein] + ADP + H(+)</text>
        <dbReference type="Rhea" id="RHEA:17989"/>
        <dbReference type="Rhea" id="RHEA-COMP:9863"/>
        <dbReference type="Rhea" id="RHEA-COMP:11604"/>
        <dbReference type="ChEBI" id="CHEBI:15378"/>
        <dbReference type="ChEBI" id="CHEBI:29999"/>
        <dbReference type="ChEBI" id="CHEBI:30616"/>
        <dbReference type="ChEBI" id="CHEBI:83421"/>
        <dbReference type="ChEBI" id="CHEBI:456216"/>
        <dbReference type="EC" id="2.7.11.1"/>
    </reaction>
</comment>
<keyword evidence="8" id="KW-0732">Signal</keyword>
<evidence type="ECO:0000256" key="7">
    <source>
        <dbReference type="ARBA" id="ARBA00022692"/>
    </source>
</evidence>
<evidence type="ECO:0000256" key="1">
    <source>
        <dbReference type="ARBA" id="ARBA00004479"/>
    </source>
</evidence>
<accession>A0A4Y7KQM3</accession>
<dbReference type="FunFam" id="3.30.200.20:FF:000217">
    <property type="entry name" value="probable LRR receptor-like serine/threonine-protein kinase At1g53430"/>
    <property type="match status" value="1"/>
</dbReference>
<keyword evidence="16" id="KW-0325">Glycoprotein</keyword>
<evidence type="ECO:0000256" key="10">
    <source>
        <dbReference type="ARBA" id="ARBA00022741"/>
    </source>
</evidence>
<dbReference type="Gene3D" id="3.80.10.10">
    <property type="entry name" value="Ribonuclease Inhibitor"/>
    <property type="match status" value="1"/>
</dbReference>
<evidence type="ECO:0000256" key="15">
    <source>
        <dbReference type="ARBA" id="ARBA00023170"/>
    </source>
</evidence>
<evidence type="ECO:0000313" key="23">
    <source>
        <dbReference type="Proteomes" id="UP000316621"/>
    </source>
</evidence>
<keyword evidence="14 20" id="KW-0472">Membrane</keyword>
<dbReference type="PANTHER" id="PTHR48006:SF60">
    <property type="entry name" value="PROTEIN KINASE DOMAIN-CONTAINING PROTEIN"/>
    <property type="match status" value="1"/>
</dbReference>
<dbReference type="Pfam" id="PF00560">
    <property type="entry name" value="LRR_1"/>
    <property type="match status" value="3"/>
</dbReference>
<evidence type="ECO:0000256" key="18">
    <source>
        <dbReference type="ARBA" id="ARBA00048679"/>
    </source>
</evidence>
<evidence type="ECO:0000256" key="9">
    <source>
        <dbReference type="ARBA" id="ARBA00022737"/>
    </source>
</evidence>
<keyword evidence="23" id="KW-1185">Reference proteome</keyword>
<dbReference type="PROSITE" id="PS50011">
    <property type="entry name" value="PROTEIN_KINASE_DOM"/>
    <property type="match status" value="1"/>
</dbReference>
<evidence type="ECO:0000256" key="4">
    <source>
        <dbReference type="ARBA" id="ARBA00022553"/>
    </source>
</evidence>
<comment type="catalytic activity">
    <reaction evidence="17">
        <text>L-threonyl-[protein] + ATP = O-phospho-L-threonyl-[protein] + ADP + H(+)</text>
        <dbReference type="Rhea" id="RHEA:46608"/>
        <dbReference type="Rhea" id="RHEA-COMP:11060"/>
        <dbReference type="Rhea" id="RHEA-COMP:11605"/>
        <dbReference type="ChEBI" id="CHEBI:15378"/>
        <dbReference type="ChEBI" id="CHEBI:30013"/>
        <dbReference type="ChEBI" id="CHEBI:30616"/>
        <dbReference type="ChEBI" id="CHEBI:61977"/>
        <dbReference type="ChEBI" id="CHEBI:456216"/>
        <dbReference type="EC" id="2.7.11.1"/>
    </reaction>
</comment>
<evidence type="ECO:0000256" key="17">
    <source>
        <dbReference type="ARBA" id="ARBA00047899"/>
    </source>
</evidence>
<keyword evidence="5" id="KW-0433">Leucine-rich repeat</keyword>
<feature type="compositionally biased region" description="Polar residues" evidence="19">
    <location>
        <begin position="949"/>
        <end position="968"/>
    </location>
</feature>
<dbReference type="FunFam" id="2.60.120.430:FF:000004">
    <property type="entry name" value="Putative leucine-rich repeat receptor-like serine/threonine-protein kinase"/>
    <property type="match status" value="1"/>
</dbReference>
<sequence length="1012" mass="111245">MEDFSVPATSPCFGNECFLWICRQLRRLNLIGELPDEFADFPYLQEIDLNHNYLSGSVPKAWKTLPLVNLAMLANTIGGSIPKEIAEIVTLQHLVLTDNQLEGPLPPELGKLTSLTQLALSGNNFTGVLPATFANLKNMADFRIAGTSISGKIPDFIGDWTQLIELDIRGTSMEGPIPSTIFHLKNLTKLRVSDLRGPETPFPDFQDVSVMSQLELRNCLIRGSIPSNIGEMIPRLIRLGGSEVAIGDEKYDADVSPMGPSSFHSYNDKWACSTTGDFIVPLPEGKANYLTQASPNMTVAELYKTARISPLSLKYYGICLRPGNYKGKRYLKAFNIEEEAKGVGRSITKEYDVDVTSSTLEIHLYWAGKGTIFIPSDFAYGPLISAIAVTPNFGPDTSHVSVGVIAGIVAASFVLIVLVLAILWKKGYLGKKDLEDKAELGELLQTSYFTLREVKAATRNFDRANKIGEGGFGPVYKGLRPDDSSFFINCGGSEMAIGDEKYDADVSPMGPSSFYSYNDKWACSTTGDFIVPLLKGKPNYLAQASPNITVKDLYMTARISPLSLKYHGICLRPGNYKVKLHFAEIMFPIDKIASGIGTRIFDVSIQGKRYLKDFNIEEEAKGVGKSIVKEYDVDVTSSTLEIHLYWAGKGTIFIPSDFAYGPLISAIAVTPNFVPDTGHISVGVIAGIVAASFVLIILILSILWKKGYLGKEDPEDKELRDLLRTSYFTLREVKAATKNFDRANKIGEGGFGPVYKGLRPDGSFIAVKQLSAMSKQGNREFVNEIGIISALQHPNLVKLFGCCVEGNQLLVIYEYMENNSLARALYGYMAPEYASSGRLTYKADVYSFGIVALEIVSGKSNTKYMTDDEYFCLLDWANVLNEKGNLLDLIDPILKSNYSKKEVLRMLNIALLCTNRSPALRPMMSTVVGMLKGRLPVLESYVVSSARTDDPMSSASASEGISYDTQIHTSTSSQGSSTLLEMTNSTVEDPWQADSTISTYYSTKKEDVTRGH</sequence>
<dbReference type="EC" id="2.7.11.1" evidence="2"/>
<evidence type="ECO:0000256" key="2">
    <source>
        <dbReference type="ARBA" id="ARBA00012513"/>
    </source>
</evidence>
<dbReference type="SUPFAM" id="SSF56112">
    <property type="entry name" value="Protein kinase-like (PK-like)"/>
    <property type="match status" value="2"/>
</dbReference>
<keyword evidence="11" id="KW-0418">Kinase</keyword>
<evidence type="ECO:0000259" key="21">
    <source>
        <dbReference type="PROSITE" id="PS50011"/>
    </source>
</evidence>
<dbReference type="InterPro" id="IPR000719">
    <property type="entry name" value="Prot_kinase_dom"/>
</dbReference>
<evidence type="ECO:0000256" key="5">
    <source>
        <dbReference type="ARBA" id="ARBA00022614"/>
    </source>
</evidence>
<dbReference type="SUPFAM" id="SSF52058">
    <property type="entry name" value="L domain-like"/>
    <property type="match status" value="1"/>
</dbReference>
<evidence type="ECO:0000313" key="22">
    <source>
        <dbReference type="EMBL" id="RZC74185.1"/>
    </source>
</evidence>
<comment type="subcellular location">
    <subcellularLocation>
        <location evidence="1">Membrane</location>
        <topology evidence="1">Single-pass type I membrane protein</topology>
    </subcellularLocation>
</comment>
<dbReference type="AlphaFoldDB" id="A0A4Y7KQM3"/>
<evidence type="ECO:0000256" key="20">
    <source>
        <dbReference type="SAM" id="Phobius"/>
    </source>
</evidence>
<evidence type="ECO:0000256" key="14">
    <source>
        <dbReference type="ARBA" id="ARBA00023136"/>
    </source>
</evidence>
<dbReference type="Gene3D" id="1.10.510.10">
    <property type="entry name" value="Transferase(Phosphotransferase) domain 1"/>
    <property type="match status" value="1"/>
</dbReference>
<dbReference type="STRING" id="3469.A0A4Y7KQM3"/>
<evidence type="ECO:0000256" key="19">
    <source>
        <dbReference type="SAM" id="MobiDB-lite"/>
    </source>
</evidence>
<evidence type="ECO:0000256" key="16">
    <source>
        <dbReference type="ARBA" id="ARBA00023180"/>
    </source>
</evidence>
<keyword evidence="4" id="KW-0597">Phosphoprotein</keyword>
<dbReference type="Gramene" id="RZC74185">
    <property type="protein sequence ID" value="RZC74185"/>
    <property type="gene ID" value="C5167_049670"/>
</dbReference>
<dbReference type="InterPro" id="IPR001245">
    <property type="entry name" value="Ser-Thr/Tyr_kinase_cat_dom"/>
</dbReference>
<protein>
    <recommendedName>
        <fullName evidence="2">non-specific serine/threonine protein kinase</fullName>
        <ecNumber evidence="2">2.7.11.1</ecNumber>
    </recommendedName>
</protein>
<evidence type="ECO:0000256" key="3">
    <source>
        <dbReference type="ARBA" id="ARBA00022527"/>
    </source>
</evidence>
<dbReference type="InterPro" id="IPR032675">
    <property type="entry name" value="LRR_dom_sf"/>
</dbReference>
<keyword evidence="6" id="KW-0808">Transferase</keyword>
<evidence type="ECO:0000256" key="6">
    <source>
        <dbReference type="ARBA" id="ARBA00022679"/>
    </source>
</evidence>
<gene>
    <name evidence="22" type="ORF">C5167_049670</name>
</gene>
<keyword evidence="10" id="KW-0547">Nucleotide-binding</keyword>
<dbReference type="Gene3D" id="3.30.200.20">
    <property type="entry name" value="Phosphorylase Kinase, domain 1"/>
    <property type="match status" value="1"/>
</dbReference>
<feature type="region of interest" description="Disordered" evidence="19">
    <location>
        <begin position="949"/>
        <end position="979"/>
    </location>
</feature>
<feature type="transmembrane region" description="Helical" evidence="20">
    <location>
        <begin position="400"/>
        <end position="424"/>
    </location>
</feature>
<evidence type="ECO:0000256" key="13">
    <source>
        <dbReference type="ARBA" id="ARBA00022989"/>
    </source>
</evidence>
<dbReference type="EMBL" id="CM010722">
    <property type="protein sequence ID" value="RZC74185.1"/>
    <property type="molecule type" value="Genomic_DNA"/>
</dbReference>
<keyword evidence="15" id="KW-0675">Receptor</keyword>
<proteinExistence type="predicted"/>
<dbReference type="InterPro" id="IPR051824">
    <property type="entry name" value="LRR_Rcpt-Like_S/T_Kinase"/>
</dbReference>
<organism evidence="22 23">
    <name type="scientific">Papaver somniferum</name>
    <name type="common">Opium poppy</name>
    <dbReference type="NCBI Taxonomy" id="3469"/>
    <lineage>
        <taxon>Eukaryota</taxon>
        <taxon>Viridiplantae</taxon>
        <taxon>Streptophyta</taxon>
        <taxon>Embryophyta</taxon>
        <taxon>Tracheophyta</taxon>
        <taxon>Spermatophyta</taxon>
        <taxon>Magnoliopsida</taxon>
        <taxon>Ranunculales</taxon>
        <taxon>Papaveraceae</taxon>
        <taxon>Papaveroideae</taxon>
        <taxon>Papaver</taxon>
    </lineage>
</organism>
<dbReference type="FunFam" id="3.80.10.10:FF:000383">
    <property type="entry name" value="Leucine-rich repeat receptor protein kinase EMS1"/>
    <property type="match status" value="1"/>
</dbReference>
<keyword evidence="3" id="KW-0723">Serine/threonine-protein kinase</keyword>
<dbReference type="InterPro" id="IPR021720">
    <property type="entry name" value="Malectin_dom"/>
</dbReference>
<dbReference type="InterPro" id="IPR011009">
    <property type="entry name" value="Kinase-like_dom_sf"/>
</dbReference>
<dbReference type="PANTHER" id="PTHR48006">
    <property type="entry name" value="LEUCINE-RICH REPEAT-CONTAINING PROTEIN DDB_G0281931-RELATED"/>
    <property type="match status" value="1"/>
</dbReference>
<dbReference type="GO" id="GO:0004674">
    <property type="term" value="F:protein serine/threonine kinase activity"/>
    <property type="evidence" value="ECO:0007669"/>
    <property type="project" value="UniProtKB-KW"/>
</dbReference>
<dbReference type="Pfam" id="PF07714">
    <property type="entry name" value="PK_Tyr_Ser-Thr"/>
    <property type="match status" value="2"/>
</dbReference>
<evidence type="ECO:0000256" key="11">
    <source>
        <dbReference type="ARBA" id="ARBA00022777"/>
    </source>
</evidence>
<feature type="compositionally biased region" description="Low complexity" evidence="19">
    <location>
        <begin position="969"/>
        <end position="978"/>
    </location>
</feature>
<name>A0A4Y7KQM3_PAPSO</name>
<evidence type="ECO:0000256" key="12">
    <source>
        <dbReference type="ARBA" id="ARBA00022840"/>
    </source>
</evidence>
<feature type="transmembrane region" description="Helical" evidence="20">
    <location>
        <begin position="680"/>
        <end position="704"/>
    </location>
</feature>
<feature type="domain" description="Protein kinase" evidence="21">
    <location>
        <begin position="740"/>
        <end position="1012"/>
    </location>
</feature>
<keyword evidence="7 20" id="KW-0812">Transmembrane</keyword>
<dbReference type="Gene3D" id="2.60.120.430">
    <property type="entry name" value="Galactose-binding lectin"/>
    <property type="match status" value="1"/>
</dbReference>
<reference evidence="22 23" key="1">
    <citation type="journal article" date="2018" name="Science">
        <title>The opium poppy genome and morphinan production.</title>
        <authorList>
            <person name="Guo L."/>
            <person name="Winzer T."/>
            <person name="Yang X."/>
            <person name="Li Y."/>
            <person name="Ning Z."/>
            <person name="He Z."/>
            <person name="Teodor R."/>
            <person name="Lu Y."/>
            <person name="Bowser T.A."/>
            <person name="Graham I.A."/>
            <person name="Ye K."/>
        </authorList>
    </citation>
    <scope>NUCLEOTIDE SEQUENCE [LARGE SCALE GENOMIC DNA]</scope>
    <source>
        <strain evidence="23">cv. HN1</strain>
        <tissue evidence="22">Leaves</tissue>
    </source>
</reference>
<dbReference type="GO" id="GO:0005524">
    <property type="term" value="F:ATP binding"/>
    <property type="evidence" value="ECO:0007669"/>
    <property type="project" value="UniProtKB-KW"/>
</dbReference>
<keyword evidence="13 20" id="KW-1133">Transmembrane helix</keyword>
<dbReference type="Proteomes" id="UP000316621">
    <property type="component" value="Chromosome 8"/>
</dbReference>
<dbReference type="GO" id="GO:0016020">
    <property type="term" value="C:membrane"/>
    <property type="evidence" value="ECO:0007669"/>
    <property type="project" value="UniProtKB-SubCell"/>
</dbReference>
<keyword evidence="12" id="KW-0067">ATP-binding</keyword>
<dbReference type="InterPro" id="IPR001611">
    <property type="entry name" value="Leu-rich_rpt"/>
</dbReference>
<dbReference type="Pfam" id="PF11721">
    <property type="entry name" value="Malectin"/>
    <property type="match status" value="3"/>
</dbReference>